<evidence type="ECO:0000313" key="2">
    <source>
        <dbReference type="EMBL" id="TRW49456.1"/>
    </source>
</evidence>
<dbReference type="RefSeq" id="WP_143233878.1">
    <property type="nucleotide sequence ID" value="NZ_VJWL01000001.1"/>
</dbReference>
<reference evidence="2 3" key="1">
    <citation type="submission" date="2019-07" db="EMBL/GenBank/DDBJ databases">
        <authorList>
            <person name="Yang M."/>
            <person name="Zhao D."/>
            <person name="Xiang H."/>
        </authorList>
    </citation>
    <scope>NUCLEOTIDE SEQUENCE [LARGE SCALE GENOMIC DNA]</scope>
    <source>
        <strain evidence="2 3">IM1326</strain>
    </source>
</reference>
<keyword evidence="3" id="KW-1185">Reference proteome</keyword>
<dbReference type="EMBL" id="VJWL01000001">
    <property type="protein sequence ID" value="TRW49456.1"/>
    <property type="molecule type" value="Genomic_DNA"/>
</dbReference>
<sequence>MNKNKNNFGYWKPPIALLTLALATGLASPTVHAAVSCKIDDVKAKVEGFSKNVSSQEKGFKDEHAKSTSSDYSKNHFSAFDNLNKNAKEAHNLITTGYDLAARTKLLKEGQIQNSLPPKVTNTMSNAVELAQAALNEKNTRLDLAIMRCAQSTEDTALSAYLDQAGSSAKSNYKDTKRTACKLVQLLADLQDKQNKLNDIRKDGYPLFFLHASKKHQFAGTYTRTIQLKVDLRMLPEYPEKPVHDTKLNGQPLLLGQLTGIDLSYNSYFKFSDNNWTKLNLFQYIISDTSGGRVCPVTVPVSGSVKARLCIEDMRVHTDKITVKVGARFNYNNDWKYVGFGTQTIPAPFGYLADVSDMKEKKMQDLKAKLADRVISLLGDYGDMIETAQQWQKACSS</sequence>
<accession>A0A552X3C0</accession>
<keyword evidence="1" id="KW-0732">Signal</keyword>
<feature type="chain" id="PRO_5022086366" evidence="1">
    <location>
        <begin position="34"/>
        <end position="397"/>
    </location>
</feature>
<proteinExistence type="predicted"/>
<evidence type="ECO:0000256" key="1">
    <source>
        <dbReference type="SAM" id="SignalP"/>
    </source>
</evidence>
<dbReference type="AlphaFoldDB" id="A0A552X3C0"/>
<evidence type="ECO:0000313" key="3">
    <source>
        <dbReference type="Proteomes" id="UP000320359"/>
    </source>
</evidence>
<name>A0A552X3C0_9GAMM</name>
<dbReference type="Proteomes" id="UP000320359">
    <property type="component" value="Unassembled WGS sequence"/>
</dbReference>
<gene>
    <name evidence="2" type="ORF">FM042_00905</name>
</gene>
<feature type="signal peptide" evidence="1">
    <location>
        <begin position="1"/>
        <end position="33"/>
    </location>
</feature>
<dbReference type="OrthoDB" id="9255622at2"/>
<protein>
    <submittedName>
        <fullName evidence="2">Uncharacterized protein</fullName>
    </submittedName>
</protein>
<comment type="caution">
    <text evidence="2">The sequence shown here is derived from an EMBL/GenBank/DDBJ whole genome shotgun (WGS) entry which is preliminary data.</text>
</comment>
<organism evidence="2 3">
    <name type="scientific">Aliidiomarina halalkaliphila</name>
    <dbReference type="NCBI Taxonomy" id="2593535"/>
    <lineage>
        <taxon>Bacteria</taxon>
        <taxon>Pseudomonadati</taxon>
        <taxon>Pseudomonadota</taxon>
        <taxon>Gammaproteobacteria</taxon>
        <taxon>Alteromonadales</taxon>
        <taxon>Idiomarinaceae</taxon>
        <taxon>Aliidiomarina</taxon>
    </lineage>
</organism>